<organism evidence="1 2">
    <name type="scientific">Lecanicillium saksenae</name>
    <dbReference type="NCBI Taxonomy" id="468837"/>
    <lineage>
        <taxon>Eukaryota</taxon>
        <taxon>Fungi</taxon>
        <taxon>Dikarya</taxon>
        <taxon>Ascomycota</taxon>
        <taxon>Pezizomycotina</taxon>
        <taxon>Sordariomycetes</taxon>
        <taxon>Hypocreomycetidae</taxon>
        <taxon>Hypocreales</taxon>
        <taxon>Cordycipitaceae</taxon>
        <taxon>Lecanicillium</taxon>
    </lineage>
</organism>
<comment type="caution">
    <text evidence="1">The sequence shown here is derived from an EMBL/GenBank/DDBJ whole genome shotgun (WGS) entry which is preliminary data.</text>
</comment>
<dbReference type="EMBL" id="JANAKD010000077">
    <property type="protein sequence ID" value="KAJ3497995.1"/>
    <property type="molecule type" value="Genomic_DNA"/>
</dbReference>
<reference evidence="1" key="1">
    <citation type="submission" date="2022-07" db="EMBL/GenBank/DDBJ databases">
        <title>Genome Sequence of Lecanicillium saksenae.</title>
        <authorList>
            <person name="Buettner E."/>
        </authorList>
    </citation>
    <scope>NUCLEOTIDE SEQUENCE</scope>
    <source>
        <strain evidence="1">VT-O1</strain>
    </source>
</reference>
<gene>
    <name evidence="1" type="ORF">NLG97_g1473</name>
</gene>
<dbReference type="Proteomes" id="UP001148737">
    <property type="component" value="Unassembled WGS sequence"/>
</dbReference>
<evidence type="ECO:0000313" key="2">
    <source>
        <dbReference type="Proteomes" id="UP001148737"/>
    </source>
</evidence>
<sequence>MQLVPSLVCLALWSSSAQAFYPYAPQWLKANLESEAKRAASVDSDGLTFDIQQREGRPVASQEAARLAAKYNSHESLARRRNAYAVTTATPPTTSDAAGINQDGTDYSYFIQVGIGSKGTKLYMLVDTGAGSSWVMGTDCTSEACAKHDSFGSGQSDTLSVSDKDFSVAYGSGKVKGKLATDTISVAGMSFKYKFGLASTTSDEFKDFAFDGILGLSMGSGASDNFLNTLASSGAVKSTVFGVALSRAADGGTSGEIKFGGINPAKHTGDIKYSPVASTSGDWAINLDDMSYNGKKSGAGGKLAYIDTGTTYIFGPASLTDKIHNVIDGAKKDGQYYEVPCDSSKPITLTFSGVDYQIAAKDWVAPKNGDGKCFSNIYAQEVVKDSWLMGATFLKNVYAVFDKDGKRIGFAPAAGSSGSSSSSSSATPSSSSGSSRPSTFSTQTSGSASVTKPALGLTGQETGSSGSSTSSGADATKTGSKDSGAASGLHAHGAQLASVVGVAALLPLYAKNDSAESHDYNITITIMQDKRGGHTNGVFNSAKKLKKLLEKKREREEKKKAEEDAAEDKA</sequence>
<name>A0ACC1R5K4_9HYPO</name>
<keyword evidence="2" id="KW-1185">Reference proteome</keyword>
<proteinExistence type="predicted"/>
<accession>A0ACC1R5K4</accession>
<evidence type="ECO:0000313" key="1">
    <source>
        <dbReference type="EMBL" id="KAJ3497995.1"/>
    </source>
</evidence>
<protein>
    <submittedName>
        <fullName evidence="1">Uncharacterized protein</fullName>
    </submittedName>
</protein>